<comment type="caution">
    <text evidence="2">The sequence shown here is derived from an EMBL/GenBank/DDBJ whole genome shotgun (WGS) entry which is preliminary data.</text>
</comment>
<feature type="compositionally biased region" description="Polar residues" evidence="1">
    <location>
        <begin position="19"/>
        <end position="28"/>
    </location>
</feature>
<reference evidence="2" key="2">
    <citation type="submission" date="2020-08" db="EMBL/GenBank/DDBJ databases">
        <title>Draft Genome Sequence of Cumin Blight Pathogen Alternaria burnsii.</title>
        <authorList>
            <person name="Feng Z."/>
        </authorList>
    </citation>
    <scope>NUCLEOTIDE SEQUENCE</scope>
    <source>
        <strain evidence="2">CBS107.38</strain>
    </source>
</reference>
<evidence type="ECO:0000256" key="1">
    <source>
        <dbReference type="SAM" id="MobiDB-lite"/>
    </source>
</evidence>
<dbReference type="EMBL" id="JAAABM010000002">
    <property type="protein sequence ID" value="KAF7680691.1"/>
    <property type="molecule type" value="Genomic_DNA"/>
</dbReference>
<gene>
    <name evidence="2" type="ORF">GT037_002342</name>
</gene>
<evidence type="ECO:0000313" key="3">
    <source>
        <dbReference type="Proteomes" id="UP000596902"/>
    </source>
</evidence>
<protein>
    <submittedName>
        <fullName evidence="2">Uncharacterized protein</fullName>
    </submittedName>
</protein>
<sequence length="74" mass="8152">MPHESFSSGKRPLKPAMNPMTSTSASSAVTDKGDLAFTLENRKSKVTTFNPLLTPSPLLEPKVLERKTKMLAHR</sequence>
<keyword evidence="3" id="KW-1185">Reference proteome</keyword>
<organism evidence="2 3">
    <name type="scientific">Alternaria burnsii</name>
    <dbReference type="NCBI Taxonomy" id="1187904"/>
    <lineage>
        <taxon>Eukaryota</taxon>
        <taxon>Fungi</taxon>
        <taxon>Dikarya</taxon>
        <taxon>Ascomycota</taxon>
        <taxon>Pezizomycotina</taxon>
        <taxon>Dothideomycetes</taxon>
        <taxon>Pleosporomycetidae</taxon>
        <taxon>Pleosporales</taxon>
        <taxon>Pleosporineae</taxon>
        <taxon>Pleosporaceae</taxon>
        <taxon>Alternaria</taxon>
        <taxon>Alternaria sect. Alternaria</taxon>
    </lineage>
</organism>
<dbReference type="RefSeq" id="XP_038790681.1">
    <property type="nucleotide sequence ID" value="XM_038927389.1"/>
</dbReference>
<dbReference type="AlphaFoldDB" id="A0A8H7BA63"/>
<evidence type="ECO:0000313" key="2">
    <source>
        <dbReference type="EMBL" id="KAF7680691.1"/>
    </source>
</evidence>
<accession>A0A8H7BA63</accession>
<dbReference type="Proteomes" id="UP000596902">
    <property type="component" value="Unassembled WGS sequence"/>
</dbReference>
<feature type="region of interest" description="Disordered" evidence="1">
    <location>
        <begin position="1"/>
        <end position="28"/>
    </location>
</feature>
<name>A0A8H7BA63_9PLEO</name>
<proteinExistence type="predicted"/>
<dbReference type="GeneID" id="62200567"/>
<reference evidence="2" key="1">
    <citation type="submission" date="2020-01" db="EMBL/GenBank/DDBJ databases">
        <authorList>
            <person name="Feng Z.H.Z."/>
        </authorList>
    </citation>
    <scope>NUCLEOTIDE SEQUENCE</scope>
    <source>
        <strain evidence="2">CBS107.38</strain>
    </source>
</reference>